<dbReference type="EMBL" id="BAABEZ010000022">
    <property type="protein sequence ID" value="GAA4457285.1"/>
    <property type="molecule type" value="Genomic_DNA"/>
</dbReference>
<protein>
    <submittedName>
        <fullName evidence="1">Uncharacterized protein</fullName>
    </submittedName>
</protein>
<comment type="caution">
    <text evidence="1">The sequence shown here is derived from an EMBL/GenBank/DDBJ whole genome shotgun (WGS) entry which is preliminary data.</text>
</comment>
<proteinExistence type="predicted"/>
<gene>
    <name evidence="1" type="ORF">GCM10023092_23910</name>
</gene>
<reference evidence="2" key="1">
    <citation type="journal article" date="2019" name="Int. J. Syst. Evol. Microbiol.">
        <title>The Global Catalogue of Microorganisms (GCM) 10K type strain sequencing project: providing services to taxonomists for standard genome sequencing and annotation.</title>
        <authorList>
            <consortium name="The Broad Institute Genomics Platform"/>
            <consortium name="The Broad Institute Genome Sequencing Center for Infectious Disease"/>
            <person name="Wu L."/>
            <person name="Ma J."/>
        </authorList>
    </citation>
    <scope>NUCLEOTIDE SEQUENCE [LARGE SCALE GENOMIC DNA]</scope>
    <source>
        <strain evidence="2">JCM 31921</strain>
    </source>
</reference>
<organism evidence="1 2">
    <name type="scientific">Rurimicrobium arvi</name>
    <dbReference type="NCBI Taxonomy" id="2049916"/>
    <lineage>
        <taxon>Bacteria</taxon>
        <taxon>Pseudomonadati</taxon>
        <taxon>Bacteroidota</taxon>
        <taxon>Chitinophagia</taxon>
        <taxon>Chitinophagales</taxon>
        <taxon>Chitinophagaceae</taxon>
        <taxon>Rurimicrobium</taxon>
    </lineage>
</organism>
<evidence type="ECO:0000313" key="1">
    <source>
        <dbReference type="EMBL" id="GAA4457285.1"/>
    </source>
</evidence>
<accession>A0ABP8MWL3</accession>
<dbReference type="Proteomes" id="UP001501410">
    <property type="component" value="Unassembled WGS sequence"/>
</dbReference>
<sequence>MLKIKVGKYSILTLKTMFAVYAVDAGGKLTDSPEKQPDLLKLFKNLPIFVIPVSVRYRKSVHH</sequence>
<keyword evidence="2" id="KW-1185">Reference proteome</keyword>
<evidence type="ECO:0000313" key="2">
    <source>
        <dbReference type="Proteomes" id="UP001501410"/>
    </source>
</evidence>
<name>A0ABP8MWL3_9BACT</name>